<dbReference type="EMBL" id="KV441412">
    <property type="protein sequence ID" value="OAF55040.1"/>
    <property type="molecule type" value="Genomic_DNA"/>
</dbReference>
<dbReference type="SUPFAM" id="SSF48403">
    <property type="entry name" value="Ankyrin repeat"/>
    <property type="match status" value="1"/>
</dbReference>
<dbReference type="CDD" id="cd09917">
    <property type="entry name" value="F-box_SF"/>
    <property type="match status" value="1"/>
</dbReference>
<accession>A0A177A0D7</accession>
<dbReference type="RefSeq" id="XP_024320343.1">
    <property type="nucleotide sequence ID" value="XM_024472275.1"/>
</dbReference>
<dbReference type="GO" id="GO:0005737">
    <property type="term" value="C:cytoplasm"/>
    <property type="evidence" value="ECO:0007669"/>
    <property type="project" value="TreeGrafter"/>
</dbReference>
<feature type="domain" description="F-box" evidence="1">
    <location>
        <begin position="3"/>
        <end position="48"/>
    </location>
</feature>
<dbReference type="InterPro" id="IPR036047">
    <property type="entry name" value="F-box-like_dom_sf"/>
</dbReference>
<protein>
    <recommendedName>
        <fullName evidence="1">F-box domain-containing protein</fullName>
    </recommendedName>
</protein>
<evidence type="ECO:0000313" key="2">
    <source>
        <dbReference type="EMBL" id="OAF55040.1"/>
    </source>
</evidence>
<gene>
    <name evidence="2" type="ORF">VC83_08731</name>
</gene>
<dbReference type="PANTHER" id="PTHR24198">
    <property type="entry name" value="ANKYRIN REPEAT AND PROTEIN KINASE DOMAIN-CONTAINING PROTEIN"/>
    <property type="match status" value="1"/>
</dbReference>
<dbReference type="InterPro" id="IPR036770">
    <property type="entry name" value="Ankyrin_rpt-contain_sf"/>
</dbReference>
<dbReference type="Gene3D" id="1.25.40.20">
    <property type="entry name" value="Ankyrin repeat-containing domain"/>
    <property type="match status" value="2"/>
</dbReference>
<dbReference type="PROSITE" id="PS50181">
    <property type="entry name" value="FBOX"/>
    <property type="match status" value="1"/>
</dbReference>
<reference evidence="2" key="1">
    <citation type="submission" date="2016-03" db="EMBL/GenBank/DDBJ databases">
        <title>Updated assembly of Pseudogymnoascus destructans, the fungus causing white-nose syndrome of bats.</title>
        <authorList>
            <person name="Palmer J.M."/>
            <person name="Drees K.P."/>
            <person name="Foster J.T."/>
            <person name="Lindner D.L."/>
        </authorList>
    </citation>
    <scope>NUCLEOTIDE SEQUENCE [LARGE SCALE GENOMIC DNA]</scope>
    <source>
        <strain evidence="2">20631-21</strain>
    </source>
</reference>
<name>A0A177A0D7_9PEZI</name>
<dbReference type="AlphaFoldDB" id="A0A177A0D7"/>
<organism evidence="2">
    <name type="scientific">Pseudogymnoascus destructans</name>
    <dbReference type="NCBI Taxonomy" id="655981"/>
    <lineage>
        <taxon>Eukaryota</taxon>
        <taxon>Fungi</taxon>
        <taxon>Dikarya</taxon>
        <taxon>Ascomycota</taxon>
        <taxon>Pezizomycotina</taxon>
        <taxon>Leotiomycetes</taxon>
        <taxon>Thelebolales</taxon>
        <taxon>Thelebolaceae</taxon>
        <taxon>Pseudogymnoascus</taxon>
    </lineage>
</organism>
<proteinExistence type="predicted"/>
<dbReference type="OrthoDB" id="3499705at2759"/>
<dbReference type="VEuPathDB" id="FungiDB:GMDG_04052"/>
<dbReference type="PANTHER" id="PTHR24198:SF165">
    <property type="entry name" value="ANKYRIN REPEAT-CONTAINING PROTEIN-RELATED"/>
    <property type="match status" value="1"/>
</dbReference>
<dbReference type="Pfam" id="PF12937">
    <property type="entry name" value="F-box-like"/>
    <property type="match status" value="1"/>
</dbReference>
<evidence type="ECO:0000259" key="1">
    <source>
        <dbReference type="PROSITE" id="PS50181"/>
    </source>
</evidence>
<dbReference type="InterPro" id="IPR001810">
    <property type="entry name" value="F-box_dom"/>
</dbReference>
<sequence>MGDTPFCRLPDEIILEIGSSLEASDLAALIRTCRRYYDSMQDMLYNVAVTYTLNSGILYKEQTVLQWAAIESKQRKWTLAALVRKGADIYGEGMLLGTLLHDVAASGDEKATKLLVRSGIHPWTAVHSAPPLVHASGGGHESIVRYLLYDAMNIWQRDAPQHIMTFEESNRVTIAWDEAERQWALHEALSRAARRGHLAIVELLCQHIDVSKPCLTGTPFTMSASIGGSIEVMQMLLRLGAELGPSVLHKLLIMAIWS</sequence>
<dbReference type="SUPFAM" id="SSF81383">
    <property type="entry name" value="F-box domain"/>
    <property type="match status" value="1"/>
</dbReference>
<dbReference type="GeneID" id="36291770"/>
<dbReference type="Proteomes" id="UP000077154">
    <property type="component" value="Unassembled WGS sequence"/>
</dbReference>